<dbReference type="GO" id="GO:0006826">
    <property type="term" value="P:iron ion transport"/>
    <property type="evidence" value="ECO:0007669"/>
    <property type="project" value="InterPro"/>
</dbReference>
<evidence type="ECO:0000256" key="1">
    <source>
        <dbReference type="ARBA" id="ARBA00004419"/>
    </source>
</evidence>
<dbReference type="InterPro" id="IPR001519">
    <property type="entry name" value="Ferritin"/>
</dbReference>
<dbReference type="GO" id="GO:0006879">
    <property type="term" value="P:intracellular iron ion homeostasis"/>
    <property type="evidence" value="ECO:0007669"/>
    <property type="project" value="InterPro"/>
</dbReference>
<dbReference type="PANTHER" id="PTHR11431:SF37">
    <property type="entry name" value="FERRITIN HEAVY CHAIN"/>
    <property type="match status" value="1"/>
</dbReference>
<dbReference type="Proteomes" id="UP000006813">
    <property type="component" value="Unassembled WGS sequence"/>
</dbReference>
<name>G5B3P2_HETGA</name>
<dbReference type="Gene3D" id="1.20.1260.10">
    <property type="match status" value="1"/>
</dbReference>
<dbReference type="SUPFAM" id="SSF47240">
    <property type="entry name" value="Ferritin-like"/>
    <property type="match status" value="1"/>
</dbReference>
<dbReference type="PANTHER" id="PTHR11431">
    <property type="entry name" value="FERRITIN"/>
    <property type="match status" value="1"/>
</dbReference>
<dbReference type="GO" id="GO:0005776">
    <property type="term" value="C:autophagosome"/>
    <property type="evidence" value="ECO:0007669"/>
    <property type="project" value="UniProtKB-SubCell"/>
</dbReference>
<dbReference type="InParanoid" id="G5B3P2"/>
<sequence length="147" mass="16538">MQFRPQRDATSASLSMALSCGRLDVALQPLSRSFLRRSWQWRGLTEELMWPESDDWRGSQHAGRGARLPPGGHTLHQSLQELRCLAAGRRDPSPCHLVVRNCLQPQARLLKELSDYLTNLHSLGTRSEGLVNLLFSKLSLHDGGKEN</sequence>
<dbReference type="GO" id="GO:0008198">
    <property type="term" value="F:ferrous iron binding"/>
    <property type="evidence" value="ECO:0007669"/>
    <property type="project" value="TreeGrafter"/>
</dbReference>
<dbReference type="PROSITE" id="PS51257">
    <property type="entry name" value="PROKAR_LIPOPROTEIN"/>
    <property type="match status" value="1"/>
</dbReference>
<reference evidence="3 4" key="1">
    <citation type="journal article" date="2011" name="Nature">
        <title>Genome sequencing reveals insights into physiology and longevity of the naked mole rat.</title>
        <authorList>
            <person name="Kim E.B."/>
            <person name="Fang X."/>
            <person name="Fushan A.A."/>
            <person name="Huang Z."/>
            <person name="Lobanov A.V."/>
            <person name="Han L."/>
            <person name="Marino S.M."/>
            <person name="Sun X."/>
            <person name="Turanov A.A."/>
            <person name="Yang P."/>
            <person name="Yim S.H."/>
            <person name="Zhao X."/>
            <person name="Kasaikina M.V."/>
            <person name="Stoletzki N."/>
            <person name="Peng C."/>
            <person name="Polak P."/>
            <person name="Xiong Z."/>
            <person name="Kiezun A."/>
            <person name="Zhu Y."/>
            <person name="Chen Y."/>
            <person name="Kryukov G.V."/>
            <person name="Zhang Q."/>
            <person name="Peshkin L."/>
            <person name="Yang L."/>
            <person name="Bronson R.T."/>
            <person name="Buffenstein R."/>
            <person name="Wang B."/>
            <person name="Han C."/>
            <person name="Li Q."/>
            <person name="Chen L."/>
            <person name="Zhao W."/>
            <person name="Sunyaev S.R."/>
            <person name="Park T.J."/>
            <person name="Zhang G."/>
            <person name="Wang J."/>
            <person name="Gladyshev V.N."/>
        </authorList>
    </citation>
    <scope>NUCLEOTIDE SEQUENCE [LARGE SCALE GENOMIC DNA]</scope>
</reference>
<dbReference type="AlphaFoldDB" id="G5B3P2"/>
<gene>
    <name evidence="3" type="ORF">GW7_01643</name>
</gene>
<organism evidence="3 4">
    <name type="scientific">Heterocephalus glaber</name>
    <name type="common">Naked mole rat</name>
    <dbReference type="NCBI Taxonomy" id="10181"/>
    <lineage>
        <taxon>Eukaryota</taxon>
        <taxon>Metazoa</taxon>
        <taxon>Chordata</taxon>
        <taxon>Craniata</taxon>
        <taxon>Vertebrata</taxon>
        <taxon>Euteleostomi</taxon>
        <taxon>Mammalia</taxon>
        <taxon>Eutheria</taxon>
        <taxon>Euarchontoglires</taxon>
        <taxon>Glires</taxon>
        <taxon>Rodentia</taxon>
        <taxon>Hystricomorpha</taxon>
        <taxon>Bathyergidae</taxon>
        <taxon>Heterocephalus</taxon>
    </lineage>
</organism>
<accession>G5B3P2</accession>
<dbReference type="EMBL" id="JH168284">
    <property type="protein sequence ID" value="EHB03904.1"/>
    <property type="molecule type" value="Genomic_DNA"/>
</dbReference>
<dbReference type="GO" id="GO:0008199">
    <property type="term" value="F:ferric iron binding"/>
    <property type="evidence" value="ECO:0007669"/>
    <property type="project" value="InterPro"/>
</dbReference>
<dbReference type="InterPro" id="IPR012347">
    <property type="entry name" value="Ferritin-like"/>
</dbReference>
<evidence type="ECO:0000256" key="2">
    <source>
        <dbReference type="ARBA" id="ARBA00039731"/>
    </source>
</evidence>
<evidence type="ECO:0000313" key="3">
    <source>
        <dbReference type="EMBL" id="EHB03904.1"/>
    </source>
</evidence>
<protein>
    <recommendedName>
        <fullName evidence="2">Ferritin heavy chain</fullName>
    </recommendedName>
</protein>
<proteinExistence type="predicted"/>
<dbReference type="InterPro" id="IPR009078">
    <property type="entry name" value="Ferritin-like_SF"/>
</dbReference>
<dbReference type="STRING" id="10181.G5B3P2"/>
<evidence type="ECO:0000313" key="4">
    <source>
        <dbReference type="Proteomes" id="UP000006813"/>
    </source>
</evidence>
<comment type="subcellular location">
    <subcellularLocation>
        <location evidence="1">Cytoplasmic vesicle</location>
        <location evidence="1">Autophagosome</location>
    </subcellularLocation>
</comment>